<dbReference type="EMBL" id="JACSGR010000006">
    <property type="protein sequence ID" value="MBH5329724.1"/>
    <property type="molecule type" value="Genomic_DNA"/>
</dbReference>
<comment type="subcellular location">
    <subcellularLocation>
        <location evidence="1">Cell membrane</location>
        <topology evidence="1">Multi-pass membrane protein</topology>
    </subcellularLocation>
</comment>
<keyword evidence="2" id="KW-1003">Cell membrane</keyword>
<dbReference type="InterPro" id="IPR051791">
    <property type="entry name" value="Pra-immunoreactive"/>
</dbReference>
<reference evidence="8 9" key="1">
    <citation type="submission" date="2020-09" db="EMBL/GenBank/DDBJ databases">
        <title>Eikenella S3660 sp. nov., isolated from a throat swab.</title>
        <authorList>
            <person name="Buhl M."/>
        </authorList>
    </citation>
    <scope>NUCLEOTIDE SEQUENCE [LARGE SCALE GENOMIC DNA]</scope>
    <source>
        <strain evidence="8 9">S3360</strain>
    </source>
</reference>
<gene>
    <name evidence="8" type="ORF">H9Q10_08590</name>
</gene>
<sequence length="192" mass="21084">MQDFRNRSSGRSTAERFRQAYYSSALQGDDYGDDMEVELAEPWRRVAAFALNVVLMFVFALGTGFILGFAGSAVGRNFMDGSNNAVVGLVVMLVYGIGQTMMMVKTGQSLGKRIMHIRVISDDGGPIGLLKGVLLREWVVFFVLQIVFGLVPLLGGLLALILLAASIIMMFMDPEGRRTPQDWLANTLVIRA</sequence>
<dbReference type="Pfam" id="PF06271">
    <property type="entry name" value="RDD"/>
    <property type="match status" value="1"/>
</dbReference>
<feature type="transmembrane region" description="Helical" evidence="6">
    <location>
        <begin position="49"/>
        <end position="73"/>
    </location>
</feature>
<evidence type="ECO:0000256" key="1">
    <source>
        <dbReference type="ARBA" id="ARBA00004651"/>
    </source>
</evidence>
<evidence type="ECO:0000256" key="3">
    <source>
        <dbReference type="ARBA" id="ARBA00022692"/>
    </source>
</evidence>
<organism evidence="8 9">
    <name type="scientific">Eikenella glucosivorans</name>
    <dbReference type="NCBI Taxonomy" id="2766967"/>
    <lineage>
        <taxon>Bacteria</taxon>
        <taxon>Pseudomonadati</taxon>
        <taxon>Pseudomonadota</taxon>
        <taxon>Betaproteobacteria</taxon>
        <taxon>Neisseriales</taxon>
        <taxon>Neisseriaceae</taxon>
        <taxon>Eikenella</taxon>
    </lineage>
</organism>
<comment type="caution">
    <text evidence="8">The sequence shown here is derived from an EMBL/GenBank/DDBJ whole genome shotgun (WGS) entry which is preliminary data.</text>
</comment>
<proteinExistence type="predicted"/>
<protein>
    <submittedName>
        <fullName evidence="8">RDD family protein</fullName>
    </submittedName>
</protein>
<evidence type="ECO:0000313" key="8">
    <source>
        <dbReference type="EMBL" id="MBH5329724.1"/>
    </source>
</evidence>
<evidence type="ECO:0000256" key="6">
    <source>
        <dbReference type="SAM" id="Phobius"/>
    </source>
</evidence>
<dbReference type="RefSeq" id="WP_197903552.1">
    <property type="nucleotide sequence ID" value="NZ_JACSGR010000006.1"/>
</dbReference>
<name>A0ABS0NBU5_9NEIS</name>
<evidence type="ECO:0000256" key="4">
    <source>
        <dbReference type="ARBA" id="ARBA00022989"/>
    </source>
</evidence>
<evidence type="ECO:0000256" key="2">
    <source>
        <dbReference type="ARBA" id="ARBA00022475"/>
    </source>
</evidence>
<feature type="transmembrane region" description="Helical" evidence="6">
    <location>
        <begin position="85"/>
        <end position="104"/>
    </location>
</feature>
<feature type="transmembrane region" description="Helical" evidence="6">
    <location>
        <begin position="139"/>
        <end position="172"/>
    </location>
</feature>
<evidence type="ECO:0000313" key="9">
    <source>
        <dbReference type="Proteomes" id="UP000768471"/>
    </source>
</evidence>
<keyword evidence="3 6" id="KW-0812">Transmembrane</keyword>
<keyword evidence="4 6" id="KW-1133">Transmembrane helix</keyword>
<dbReference type="InterPro" id="IPR010432">
    <property type="entry name" value="RDD"/>
</dbReference>
<dbReference type="PANTHER" id="PTHR36115">
    <property type="entry name" value="PROLINE-RICH ANTIGEN HOMOLOG-RELATED"/>
    <property type="match status" value="1"/>
</dbReference>
<keyword evidence="9" id="KW-1185">Reference proteome</keyword>
<feature type="domain" description="RDD" evidence="7">
    <location>
        <begin position="40"/>
        <end position="186"/>
    </location>
</feature>
<accession>A0ABS0NBU5</accession>
<evidence type="ECO:0000259" key="7">
    <source>
        <dbReference type="Pfam" id="PF06271"/>
    </source>
</evidence>
<evidence type="ECO:0000256" key="5">
    <source>
        <dbReference type="ARBA" id="ARBA00023136"/>
    </source>
</evidence>
<keyword evidence="5 6" id="KW-0472">Membrane</keyword>
<dbReference type="PANTHER" id="PTHR36115:SF4">
    <property type="entry name" value="MEMBRANE PROTEIN"/>
    <property type="match status" value="1"/>
</dbReference>
<dbReference type="Proteomes" id="UP000768471">
    <property type="component" value="Unassembled WGS sequence"/>
</dbReference>